<reference evidence="7" key="1">
    <citation type="submission" date="2007-06" db="EMBL/GenBank/DDBJ databases">
        <title>Complete sequence of Methanococcus vannielii SB.</title>
        <authorList>
            <consortium name="US DOE Joint Genome Institute"/>
            <person name="Copeland A."/>
            <person name="Lucas S."/>
            <person name="Lapidus A."/>
            <person name="Barry K."/>
            <person name="Glavina del Rio T."/>
            <person name="Dalin E."/>
            <person name="Tice H."/>
            <person name="Pitluck S."/>
            <person name="Chain P."/>
            <person name="Malfatti S."/>
            <person name="Shin M."/>
            <person name="Vergez L."/>
            <person name="Schmutz J."/>
            <person name="Larimer F."/>
            <person name="Land M."/>
            <person name="Hauser L."/>
            <person name="Kyrpides N."/>
            <person name="Anderson I."/>
            <person name="Sieprawska-Lupa M."/>
            <person name="Whitman W.B."/>
            <person name="Richardson P."/>
        </authorList>
    </citation>
    <scope>NUCLEOTIDE SEQUENCE [LARGE SCALE GENOMIC DNA]</scope>
    <source>
        <strain evidence="7">SB</strain>
    </source>
</reference>
<dbReference type="GO" id="GO:0009102">
    <property type="term" value="P:biotin biosynthetic process"/>
    <property type="evidence" value="ECO:0007669"/>
    <property type="project" value="InterPro"/>
</dbReference>
<dbReference type="KEGG" id="mvn:Mevan_1204"/>
<evidence type="ECO:0000256" key="2">
    <source>
        <dbReference type="ARBA" id="ARBA00022691"/>
    </source>
</evidence>
<dbReference type="InterPro" id="IPR058240">
    <property type="entry name" value="rSAM_sf"/>
</dbReference>
<keyword evidence="2" id="KW-0949">S-adenosyl-L-methionine</keyword>
<dbReference type="NCBIfam" id="NF004911">
    <property type="entry name" value="PRK06267.1"/>
    <property type="match status" value="1"/>
</dbReference>
<evidence type="ECO:0000313" key="8">
    <source>
        <dbReference type="Proteomes" id="UP000001107"/>
    </source>
</evidence>
<dbReference type="InterPro" id="IPR007197">
    <property type="entry name" value="rSAM"/>
</dbReference>
<dbReference type="PANTHER" id="PTHR22976">
    <property type="entry name" value="BIOTIN SYNTHASE"/>
    <property type="match status" value="1"/>
</dbReference>
<dbReference type="InterPro" id="IPR006638">
    <property type="entry name" value="Elp3/MiaA/NifB-like_rSAM"/>
</dbReference>
<protein>
    <submittedName>
        <fullName evidence="7">Radical SAM domain protein</fullName>
    </submittedName>
</protein>
<evidence type="ECO:0000256" key="1">
    <source>
        <dbReference type="ARBA" id="ARBA00022485"/>
    </source>
</evidence>
<dbReference type="GO" id="GO:0051537">
    <property type="term" value="F:2 iron, 2 sulfur cluster binding"/>
    <property type="evidence" value="ECO:0007669"/>
    <property type="project" value="TreeGrafter"/>
</dbReference>
<organism evidence="7 8">
    <name type="scientific">Methanococcus vannielii (strain ATCC 35089 / DSM 1224 / JCM 13029 / OCM 148 / SB)</name>
    <dbReference type="NCBI Taxonomy" id="406327"/>
    <lineage>
        <taxon>Archaea</taxon>
        <taxon>Methanobacteriati</taxon>
        <taxon>Methanobacteriota</taxon>
        <taxon>Methanomada group</taxon>
        <taxon>Methanococci</taxon>
        <taxon>Methanococcales</taxon>
        <taxon>Methanococcaceae</taxon>
        <taxon>Methanococcus</taxon>
    </lineage>
</organism>
<dbReference type="RefSeq" id="WP_012066017.1">
    <property type="nucleotide sequence ID" value="NC_009634.1"/>
</dbReference>
<dbReference type="SUPFAM" id="SSF102114">
    <property type="entry name" value="Radical SAM enzymes"/>
    <property type="match status" value="1"/>
</dbReference>
<dbReference type="PROSITE" id="PS51918">
    <property type="entry name" value="RADICAL_SAM"/>
    <property type="match status" value="1"/>
</dbReference>
<feature type="domain" description="Radical SAM core" evidence="6">
    <location>
        <begin position="19"/>
        <end position="236"/>
    </location>
</feature>
<proteinExistence type="predicted"/>
<dbReference type="Gene3D" id="3.20.20.70">
    <property type="entry name" value="Aldolase class I"/>
    <property type="match status" value="1"/>
</dbReference>
<dbReference type="GeneID" id="5325680"/>
<dbReference type="GO" id="GO:0004076">
    <property type="term" value="F:biotin synthase activity"/>
    <property type="evidence" value="ECO:0007669"/>
    <property type="project" value="InterPro"/>
</dbReference>
<dbReference type="GO" id="GO:0046872">
    <property type="term" value="F:metal ion binding"/>
    <property type="evidence" value="ECO:0007669"/>
    <property type="project" value="UniProtKB-KW"/>
</dbReference>
<dbReference type="InterPro" id="IPR013785">
    <property type="entry name" value="Aldolase_TIM"/>
</dbReference>
<dbReference type="STRING" id="406327.Mevan_1204"/>
<dbReference type="CDD" id="cd01335">
    <property type="entry name" value="Radical_SAM"/>
    <property type="match status" value="1"/>
</dbReference>
<dbReference type="PANTHER" id="PTHR22976:SF2">
    <property type="entry name" value="BIOTIN SYNTHASE, MITOCHONDRIAL"/>
    <property type="match status" value="1"/>
</dbReference>
<evidence type="ECO:0000256" key="3">
    <source>
        <dbReference type="ARBA" id="ARBA00022723"/>
    </source>
</evidence>
<dbReference type="InterPro" id="IPR002684">
    <property type="entry name" value="Biotin_synth/BioAB"/>
</dbReference>
<dbReference type="EMBL" id="CP000742">
    <property type="protein sequence ID" value="ABR55102.1"/>
    <property type="molecule type" value="Genomic_DNA"/>
</dbReference>
<keyword evidence="4" id="KW-0408">Iron</keyword>
<evidence type="ECO:0000256" key="4">
    <source>
        <dbReference type="ARBA" id="ARBA00023004"/>
    </source>
</evidence>
<sequence length="354" mass="39955">MDSVATLENSIKAFKLTEKYHGDAVSLERALFLGWYCSLNDPCKFCFMSTQKQKIKEPLRARRRIESILAESIIMKRIGWKLEFISGGYGYTTEELNDTIEMVSYVQGSKQYLNVGIIDFENINLENIEGVVGAVETVNEKLHKEICPGKPIDKTKEMLIHAKDNGLKTGITIILGLGESEKDIETLLNMIEELELDRITFYSLNPQKETIFEGSASITTLEYMNWISSVRLNFPKVKIATGTWVDKLTNIGPLIMAGSNVITKFPLFSLYGKKEGKTVENEIYSTGRNLYGSFSDIDALKGLKLAKNTKYVDEKISISSKNLDAVERMKKDVDKKIEGYIKKALKTPFSDFGE</sequence>
<keyword evidence="3" id="KW-0479">Metal-binding</keyword>
<dbReference type="AlphaFoldDB" id="A6URI0"/>
<dbReference type="OrthoDB" id="67071at2157"/>
<keyword evidence="1" id="KW-0004">4Fe-4S</keyword>
<dbReference type="Proteomes" id="UP000001107">
    <property type="component" value="Chromosome"/>
</dbReference>
<name>A6URI0_METVS</name>
<dbReference type="HOGENOM" id="CLU_833177_0_0_2"/>
<evidence type="ECO:0000259" key="6">
    <source>
        <dbReference type="PROSITE" id="PS51918"/>
    </source>
</evidence>
<keyword evidence="8" id="KW-1185">Reference proteome</keyword>
<dbReference type="GO" id="GO:0051539">
    <property type="term" value="F:4 iron, 4 sulfur cluster binding"/>
    <property type="evidence" value="ECO:0007669"/>
    <property type="project" value="UniProtKB-KW"/>
</dbReference>
<dbReference type="eggNOG" id="arCOG00659">
    <property type="taxonomic scope" value="Archaea"/>
</dbReference>
<evidence type="ECO:0000313" key="7">
    <source>
        <dbReference type="EMBL" id="ABR55102.1"/>
    </source>
</evidence>
<evidence type="ECO:0000256" key="5">
    <source>
        <dbReference type="ARBA" id="ARBA00023014"/>
    </source>
</evidence>
<dbReference type="SMART" id="SM00729">
    <property type="entry name" value="Elp3"/>
    <property type="match status" value="1"/>
</dbReference>
<accession>A6URI0</accession>
<keyword evidence="5" id="KW-0411">Iron-sulfur</keyword>
<gene>
    <name evidence="7" type="ordered locus">Mevan_1204</name>
</gene>
<dbReference type="Pfam" id="PF04055">
    <property type="entry name" value="Radical_SAM"/>
    <property type="match status" value="1"/>
</dbReference>